<evidence type="ECO:0000256" key="1">
    <source>
        <dbReference type="SAM" id="Phobius"/>
    </source>
</evidence>
<sequence length="566" mass="60899">MPVEIRYESGTSEYALPDESISSLSFGARYVSYDGVDRFVDQSNDLNLGMIVWPGGTLAEGRDDRFGFEFDRLYDPATGKPDIADMMAIAVEQGTGLSVVLPTARYADDLETLREEMQDFLGDLLGGAFGPLPEPMILEIGSEYFANFDGADRASDYGAVADLMVTEIAWALADPSVNTTGADVTIAVQAGKTLADDIAIRDELSNEALAHVDMIVHHRFAYQPQGIDARIDELHQIVEAWGQDATGAGGVDPELFVSAWNTVTLTRNEALTDYIAEEASQGIHVDRSDVDLDGRTTTDFERFWQDRLDEAAYGQEHAAYILESFASYAEAGMDAGAVYGIDTVHPGHLSWREDGEDYSFAGAEMLKMIYESVGGTHVLRSDGPYDPNDPVTLYGFENDDKLVLFVAAGDHAPGNVTIELDGLGTEYRSVWAEKLTSETPEDWMAVFGIADNPQVDESAEAQAYALGVRDVVTPGVRPGAIEVSLTGEHDIIRLSFGKTDAGAAEIAGWSGGEGTELHASAPLPVTDPGSLPVYDDDDDDFHAFLAGAGGGGGGIGLMLAMLFFFL</sequence>
<comment type="caution">
    <text evidence="2">The sequence shown here is derived from an EMBL/GenBank/DDBJ whole genome shotgun (WGS) entry which is preliminary data.</text>
</comment>
<accession>A0A316G813</accession>
<dbReference type="EMBL" id="QGGV01000003">
    <property type="protein sequence ID" value="PWK57101.1"/>
    <property type="molecule type" value="Genomic_DNA"/>
</dbReference>
<keyword evidence="1" id="KW-0472">Membrane</keyword>
<reference evidence="2 3" key="1">
    <citation type="submission" date="2018-05" db="EMBL/GenBank/DDBJ databases">
        <title>Genomic Encyclopedia of Type Strains, Phase IV (KMG-IV): sequencing the most valuable type-strain genomes for metagenomic binning, comparative biology and taxonomic classification.</title>
        <authorList>
            <person name="Goeker M."/>
        </authorList>
    </citation>
    <scope>NUCLEOTIDE SEQUENCE [LARGE SCALE GENOMIC DNA]</scope>
    <source>
        <strain evidence="2 3">DSM 103371</strain>
    </source>
</reference>
<feature type="transmembrane region" description="Helical" evidence="1">
    <location>
        <begin position="541"/>
        <end position="565"/>
    </location>
</feature>
<organism evidence="2 3">
    <name type="scientific">Silicimonas algicola</name>
    <dbReference type="NCBI Taxonomy" id="1826607"/>
    <lineage>
        <taxon>Bacteria</taxon>
        <taxon>Pseudomonadati</taxon>
        <taxon>Pseudomonadota</taxon>
        <taxon>Alphaproteobacteria</taxon>
        <taxon>Rhodobacterales</taxon>
        <taxon>Paracoccaceae</taxon>
    </lineage>
</organism>
<evidence type="ECO:0000313" key="3">
    <source>
        <dbReference type="Proteomes" id="UP000245390"/>
    </source>
</evidence>
<gene>
    <name evidence="2" type="ORF">C8D95_103339</name>
</gene>
<dbReference type="Proteomes" id="UP000245390">
    <property type="component" value="Unassembled WGS sequence"/>
</dbReference>
<dbReference type="AlphaFoldDB" id="A0A316G813"/>
<evidence type="ECO:0000313" key="2">
    <source>
        <dbReference type="EMBL" id="PWK57101.1"/>
    </source>
</evidence>
<keyword evidence="1" id="KW-1133">Transmembrane helix</keyword>
<proteinExistence type="predicted"/>
<name>A0A316G813_9RHOB</name>
<keyword evidence="1" id="KW-0812">Transmembrane</keyword>
<protein>
    <submittedName>
        <fullName evidence="2">Uncharacterized protein</fullName>
    </submittedName>
</protein>
<dbReference type="Gene3D" id="3.20.20.80">
    <property type="entry name" value="Glycosidases"/>
    <property type="match status" value="1"/>
</dbReference>
<keyword evidence="3" id="KW-1185">Reference proteome</keyword>